<keyword evidence="4" id="KW-1185">Reference proteome</keyword>
<dbReference type="Proteomes" id="UP000002968">
    <property type="component" value="Unassembled WGS sequence"/>
</dbReference>
<dbReference type="HOGENOM" id="CLU_1299158_0_0_11"/>
<dbReference type="InterPro" id="IPR034768">
    <property type="entry name" value="4FE4S_WBL"/>
</dbReference>
<evidence type="ECO:0000259" key="2">
    <source>
        <dbReference type="PROSITE" id="PS51674"/>
    </source>
</evidence>
<accession>D9XZF3</accession>
<organism evidence="3 4">
    <name type="scientific">Streptomyces griseoflavus Tu4000</name>
    <dbReference type="NCBI Taxonomy" id="467200"/>
    <lineage>
        <taxon>Bacteria</taxon>
        <taxon>Bacillati</taxon>
        <taxon>Actinomycetota</taxon>
        <taxon>Actinomycetes</taxon>
        <taxon>Kitasatosporales</taxon>
        <taxon>Streptomycetaceae</taxon>
        <taxon>Streptomyces</taxon>
    </lineage>
</organism>
<reference evidence="3" key="1">
    <citation type="submission" date="2009-02" db="EMBL/GenBank/DDBJ databases">
        <title>Annotation of Streptomyces griseoflavus strain Tu4000.</title>
        <authorList>
            <consortium name="The Broad Institute Genome Sequencing Platform"/>
            <consortium name="Broad Institute Microbial Sequencing Center"/>
            <person name="Fischbach M."/>
            <person name="Godfrey P."/>
            <person name="Ward D."/>
            <person name="Young S."/>
            <person name="Zeng Q."/>
            <person name="Koehrsen M."/>
            <person name="Alvarado L."/>
            <person name="Berlin A.M."/>
            <person name="Bochicchio J."/>
            <person name="Borenstein D."/>
            <person name="Chapman S.B."/>
            <person name="Chen Z."/>
            <person name="Engels R."/>
            <person name="Freedman E."/>
            <person name="Gellesch M."/>
            <person name="Goldberg J."/>
            <person name="Griggs A."/>
            <person name="Gujja S."/>
            <person name="Heilman E.R."/>
            <person name="Heiman D.I."/>
            <person name="Hepburn T.A."/>
            <person name="Howarth C."/>
            <person name="Jen D."/>
            <person name="Larson L."/>
            <person name="Lewis B."/>
            <person name="Mehta T."/>
            <person name="Park D."/>
            <person name="Pearson M."/>
            <person name="Richards J."/>
            <person name="Roberts A."/>
            <person name="Saif S."/>
            <person name="Shea T.D."/>
            <person name="Shenoy N."/>
            <person name="Sisk P."/>
            <person name="Stolte C."/>
            <person name="Sykes S.N."/>
            <person name="Thomson T."/>
            <person name="Walk T."/>
            <person name="White J."/>
            <person name="Yandava C."/>
            <person name="Straight P."/>
            <person name="Clardy J."/>
            <person name="Hung D."/>
            <person name="Kolter R."/>
            <person name="Mekalanos J."/>
            <person name="Walker S."/>
            <person name="Walsh C.T."/>
            <person name="Wieland-Brown L.C."/>
            <person name="Haas B."/>
            <person name="Nusbaum C."/>
            <person name="Birren B."/>
        </authorList>
    </citation>
    <scope>NUCLEOTIDE SEQUENCE [LARGE SCALE GENOMIC DNA]</scope>
    <source>
        <strain evidence="3">Tu4000</strain>
    </source>
</reference>
<gene>
    <name evidence="3" type="ORF">SSRG_05589</name>
</gene>
<dbReference type="EMBL" id="GG657758">
    <property type="protein sequence ID" value="EFL42785.1"/>
    <property type="molecule type" value="Genomic_DNA"/>
</dbReference>
<dbReference type="PROSITE" id="PS51674">
    <property type="entry name" value="4FE4S_WBL"/>
    <property type="match status" value="1"/>
</dbReference>
<feature type="domain" description="4Fe-4S Wbl-type" evidence="2">
    <location>
        <begin position="60"/>
        <end position="125"/>
    </location>
</feature>
<evidence type="ECO:0000313" key="3">
    <source>
        <dbReference type="EMBL" id="EFL42785.1"/>
    </source>
</evidence>
<protein>
    <submittedName>
        <fullName evidence="3">WhiB-family transcriptional regulator</fullName>
    </submittedName>
</protein>
<evidence type="ECO:0000313" key="4">
    <source>
        <dbReference type="Proteomes" id="UP000002968"/>
    </source>
</evidence>
<sequence length="212" mass="23774">MNTRRAIERPTLCDRVAADRIRPHKPSSACPHLRIEVHPMSSARPSAAGIPFPRINRPTSCRTSPELFAHEYEERGYQVAQRIADAQAQCAVCPIAPQCLKWALAHPEETPTGIWAGTTARQRTVLRTRLVSRLGPDWITIVAAVDRARRERVLAARHQPPTVSQARLAHLDREYRRRDNRGPRRPPAAHARGPEPPTPAVRSRAAVAEKVY</sequence>
<dbReference type="Pfam" id="PF02467">
    <property type="entry name" value="Whib"/>
    <property type="match status" value="1"/>
</dbReference>
<proteinExistence type="predicted"/>
<feature type="compositionally biased region" description="Basic and acidic residues" evidence="1">
    <location>
        <begin position="173"/>
        <end position="182"/>
    </location>
</feature>
<feature type="region of interest" description="Disordered" evidence="1">
    <location>
        <begin position="173"/>
        <end position="212"/>
    </location>
</feature>
<dbReference type="AlphaFoldDB" id="D9XZF3"/>
<evidence type="ECO:0000256" key="1">
    <source>
        <dbReference type="SAM" id="MobiDB-lite"/>
    </source>
</evidence>
<dbReference type="STRING" id="467200.SSRG_05589"/>
<name>D9XZF3_9ACTN</name>